<accession>A0A4V5NXK6</accession>
<comment type="caution">
    <text evidence="1">The sequence shown here is derived from an EMBL/GenBank/DDBJ whole genome shotgun (WGS) entry which is preliminary data.</text>
</comment>
<evidence type="ECO:0000313" key="1">
    <source>
        <dbReference type="EMBL" id="TKB48944.1"/>
    </source>
</evidence>
<dbReference type="OrthoDB" id="1157330at2"/>
<dbReference type="InterPro" id="IPR032710">
    <property type="entry name" value="NTF2-like_dom_sf"/>
</dbReference>
<dbReference type="RefSeq" id="WP_136853137.1">
    <property type="nucleotide sequence ID" value="NZ_SWCI01000005.1"/>
</dbReference>
<dbReference type="Proteomes" id="UP000305674">
    <property type="component" value="Unassembled WGS sequence"/>
</dbReference>
<name>A0A4V5NXK6_9GAMM</name>
<evidence type="ECO:0008006" key="3">
    <source>
        <dbReference type="Google" id="ProtNLM"/>
    </source>
</evidence>
<dbReference type="AlphaFoldDB" id="A0A4V5NXK6"/>
<dbReference type="EMBL" id="SWCI01000005">
    <property type="protein sequence ID" value="TKB48944.1"/>
    <property type="molecule type" value="Genomic_DNA"/>
</dbReference>
<evidence type="ECO:0000313" key="2">
    <source>
        <dbReference type="Proteomes" id="UP000305674"/>
    </source>
</evidence>
<proteinExistence type="predicted"/>
<dbReference type="SUPFAM" id="SSF54427">
    <property type="entry name" value="NTF2-like"/>
    <property type="match status" value="1"/>
</dbReference>
<reference evidence="1 2" key="1">
    <citation type="submission" date="2019-04" db="EMBL/GenBank/DDBJ databases">
        <authorList>
            <person name="Hwang J.C."/>
        </authorList>
    </citation>
    <scope>NUCLEOTIDE SEQUENCE [LARGE SCALE GENOMIC DNA]</scope>
    <source>
        <strain evidence="1 2">IMCC35001</strain>
    </source>
</reference>
<gene>
    <name evidence="1" type="ORF">FCL40_09905</name>
</gene>
<keyword evidence="2" id="KW-1185">Reference proteome</keyword>
<protein>
    <recommendedName>
        <fullName evidence="3">SnoaL-like domain-containing protein</fullName>
    </recommendedName>
</protein>
<dbReference type="Gene3D" id="3.10.450.50">
    <property type="match status" value="1"/>
</dbReference>
<organism evidence="1 2">
    <name type="scientific">Ferrimonas sediminicola</name>
    <dbReference type="NCBI Taxonomy" id="2569538"/>
    <lineage>
        <taxon>Bacteria</taxon>
        <taxon>Pseudomonadati</taxon>
        <taxon>Pseudomonadota</taxon>
        <taxon>Gammaproteobacteria</taxon>
        <taxon>Alteromonadales</taxon>
        <taxon>Ferrimonadaceae</taxon>
        <taxon>Ferrimonas</taxon>
    </lineage>
</organism>
<sequence>MHHHTLINALKASQNWINQFNHGNLDYCVASYTDDALLEVSPLGQYDQRGQIHDFWQGMLQSGASDLCYQHTRAEQISEDEVHLNGQWQMNIGRGRILQEQWCRQGDGHWKLKAMKLEITEQF</sequence>